<dbReference type="EMBL" id="SRIO01000031">
    <property type="protein sequence ID" value="TFZ81278.1"/>
    <property type="molecule type" value="Genomic_DNA"/>
</dbReference>
<gene>
    <name evidence="2" type="ORF">E4680_13150</name>
</gene>
<accession>A0A4Z0F6N0</accession>
<name>A0A4Z0F6N0_9GAMM</name>
<evidence type="ECO:0000313" key="3">
    <source>
        <dbReference type="Proteomes" id="UP000297890"/>
    </source>
</evidence>
<evidence type="ECO:0000313" key="2">
    <source>
        <dbReference type="EMBL" id="TFZ81278.1"/>
    </source>
</evidence>
<organism evidence="2 3">
    <name type="scientific">Candidatus Macondimonas diazotrophica</name>
    <dbReference type="NCBI Taxonomy" id="2305248"/>
    <lineage>
        <taxon>Bacteria</taxon>
        <taxon>Pseudomonadati</taxon>
        <taxon>Pseudomonadota</taxon>
        <taxon>Gammaproteobacteria</taxon>
        <taxon>Chromatiales</taxon>
        <taxon>Ectothiorhodospiraceae</taxon>
        <taxon>Candidatus Macondimonas</taxon>
    </lineage>
</organism>
<sequence length="63" mass="6840">MEPVSLSIAVLALCLSIIGNILILVSISAYSAAIRRERETRKAGFDFICSNPDQFKASRRGGL</sequence>
<keyword evidence="3" id="KW-1185">Reference proteome</keyword>
<feature type="transmembrane region" description="Helical" evidence="1">
    <location>
        <begin position="6"/>
        <end position="32"/>
    </location>
</feature>
<proteinExistence type="predicted"/>
<reference evidence="2 3" key="1">
    <citation type="journal article" date="2019" name="ISME J.">
        <title>Candidatus Macondimonas diazotrophica, a novel gammaproteobacterial genus dominating crude-oil-contaminated coastal sediments.</title>
        <authorList>
            <person name="Karthikeyan S."/>
            <person name="Konstantinidis K."/>
        </authorList>
    </citation>
    <scope>NUCLEOTIDE SEQUENCE [LARGE SCALE GENOMIC DNA]</scope>
    <source>
        <strain evidence="2 3">KTK01</strain>
    </source>
</reference>
<keyword evidence="1" id="KW-1133">Transmembrane helix</keyword>
<dbReference type="Proteomes" id="UP000297890">
    <property type="component" value="Unassembled WGS sequence"/>
</dbReference>
<comment type="caution">
    <text evidence="2">The sequence shown here is derived from an EMBL/GenBank/DDBJ whole genome shotgun (WGS) entry which is preliminary data.</text>
</comment>
<keyword evidence="1" id="KW-0812">Transmembrane</keyword>
<evidence type="ECO:0000256" key="1">
    <source>
        <dbReference type="SAM" id="Phobius"/>
    </source>
</evidence>
<dbReference type="RefSeq" id="WP_135282880.1">
    <property type="nucleotide sequence ID" value="NZ_SRIO01000031.1"/>
</dbReference>
<dbReference type="AlphaFoldDB" id="A0A4Z0F6N0"/>
<keyword evidence="1" id="KW-0472">Membrane</keyword>
<protein>
    <submittedName>
        <fullName evidence="2">Uncharacterized protein</fullName>
    </submittedName>
</protein>